<dbReference type="AlphaFoldDB" id="A0A3B1C2Z1"/>
<dbReference type="CDD" id="cd07735">
    <property type="entry name" value="class_II_PDE_MBL-fold"/>
    <property type="match status" value="1"/>
</dbReference>
<dbReference type="PANTHER" id="PTHR28283:SF1">
    <property type="entry name" value="3',5'-CYCLIC-NUCLEOTIDE PHOSPHODIESTERASE 1"/>
    <property type="match status" value="1"/>
</dbReference>
<evidence type="ECO:0000259" key="1">
    <source>
        <dbReference type="SMART" id="SM00849"/>
    </source>
</evidence>
<accession>A0A3B1C2Z1</accession>
<dbReference type="InterPro" id="IPR000396">
    <property type="entry name" value="Pdiesterase2"/>
</dbReference>
<name>A0A3B1C2Z1_9ZZZZ</name>
<dbReference type="Pfam" id="PF12706">
    <property type="entry name" value="Lactamase_B_2"/>
    <property type="match status" value="1"/>
</dbReference>
<dbReference type="GO" id="GO:0006198">
    <property type="term" value="P:cAMP catabolic process"/>
    <property type="evidence" value="ECO:0007669"/>
    <property type="project" value="InterPro"/>
</dbReference>
<dbReference type="SMART" id="SM00849">
    <property type="entry name" value="Lactamase_B"/>
    <property type="match status" value="1"/>
</dbReference>
<dbReference type="GO" id="GO:1902660">
    <property type="term" value="P:negative regulation of glucose mediated signaling pathway"/>
    <property type="evidence" value="ECO:0007669"/>
    <property type="project" value="TreeGrafter"/>
</dbReference>
<dbReference type="InterPro" id="IPR036866">
    <property type="entry name" value="RibonucZ/Hydroxyglut_hydro"/>
</dbReference>
<organism evidence="2">
    <name type="scientific">hydrothermal vent metagenome</name>
    <dbReference type="NCBI Taxonomy" id="652676"/>
    <lineage>
        <taxon>unclassified sequences</taxon>
        <taxon>metagenomes</taxon>
        <taxon>ecological metagenomes</taxon>
    </lineage>
</organism>
<dbReference type="SUPFAM" id="SSF56281">
    <property type="entry name" value="Metallo-hydrolase/oxidoreductase"/>
    <property type="match status" value="1"/>
</dbReference>
<dbReference type="GO" id="GO:0047555">
    <property type="term" value="F:3',5'-cyclic-GMP phosphodiesterase activity"/>
    <property type="evidence" value="ECO:0007669"/>
    <property type="project" value="TreeGrafter"/>
</dbReference>
<dbReference type="EMBL" id="UOFZ01000088">
    <property type="protein sequence ID" value="VAX13045.1"/>
    <property type="molecule type" value="Genomic_DNA"/>
</dbReference>
<evidence type="ECO:0000313" key="2">
    <source>
        <dbReference type="EMBL" id="VAX13045.1"/>
    </source>
</evidence>
<dbReference type="PANTHER" id="PTHR28283">
    <property type="entry name" value="3',5'-CYCLIC-NUCLEOTIDE PHOSPHODIESTERASE 1"/>
    <property type="match status" value="1"/>
</dbReference>
<sequence>MQLRILGCSGGIAESLRTTSLLLNDEVLIDAGTGVGDLSLPSMLLVEHIFLTHSHMDHIASIPLLLDSVFDRIETPVVIHGLPETLRALQAHVFNNVIWPDFAALPSPRKPVMRYQIMAPGDIFLYEDYTIEMIPVNHIVPGVGYRVQTLDKAFAFSGDTTTNDRFWAALNQRERLDLLIVEAAFPDQDIDICRRAGHYCPRLLAEDLHKLKHRPDIFITHAKPGAERMIFEQCKKHIIDHSINLLSGDARFTL</sequence>
<dbReference type="GO" id="GO:0004115">
    <property type="term" value="F:3',5'-cyclic-AMP phosphodiesterase activity"/>
    <property type="evidence" value="ECO:0007669"/>
    <property type="project" value="InterPro"/>
</dbReference>
<gene>
    <name evidence="2" type="ORF">MNBD_GAMMA24-839</name>
</gene>
<dbReference type="Gene3D" id="3.60.15.10">
    <property type="entry name" value="Ribonuclease Z/Hydroxyacylglutathione hydrolase-like"/>
    <property type="match status" value="1"/>
</dbReference>
<dbReference type="PRINTS" id="PR00388">
    <property type="entry name" value="PDIESTERASE2"/>
</dbReference>
<feature type="domain" description="Metallo-beta-lactamase" evidence="1">
    <location>
        <begin position="17"/>
        <end position="221"/>
    </location>
</feature>
<dbReference type="InterPro" id="IPR001279">
    <property type="entry name" value="Metallo-B-lactamas"/>
</dbReference>
<proteinExistence type="predicted"/>
<protein>
    <submittedName>
        <fullName evidence="2">cAMP phosphodiesterases class-II:Metallo-beta-lactamase superfamily</fullName>
    </submittedName>
</protein>
<reference evidence="2" key="1">
    <citation type="submission" date="2018-06" db="EMBL/GenBank/DDBJ databases">
        <authorList>
            <person name="Zhirakovskaya E."/>
        </authorList>
    </citation>
    <scope>NUCLEOTIDE SEQUENCE</scope>
</reference>